<organism evidence="3 4">
    <name type="scientific">Blastomonas marina</name>
    <dbReference type="NCBI Taxonomy" id="1867408"/>
    <lineage>
        <taxon>Bacteria</taxon>
        <taxon>Pseudomonadati</taxon>
        <taxon>Pseudomonadota</taxon>
        <taxon>Alphaproteobacteria</taxon>
        <taxon>Sphingomonadales</taxon>
        <taxon>Sphingomonadaceae</taxon>
        <taxon>Blastomonas</taxon>
    </lineage>
</organism>
<keyword evidence="2" id="KW-0812">Transmembrane</keyword>
<dbReference type="EMBL" id="BMID01000001">
    <property type="protein sequence ID" value="GGA00275.1"/>
    <property type="molecule type" value="Genomic_DNA"/>
</dbReference>
<protein>
    <submittedName>
        <fullName evidence="3">Uncharacterized protein</fullName>
    </submittedName>
</protein>
<dbReference type="Proteomes" id="UP000603317">
    <property type="component" value="Unassembled WGS sequence"/>
</dbReference>
<keyword evidence="4" id="KW-1185">Reference proteome</keyword>
<feature type="transmembrane region" description="Helical" evidence="2">
    <location>
        <begin position="6"/>
        <end position="25"/>
    </location>
</feature>
<proteinExistence type="predicted"/>
<feature type="region of interest" description="Disordered" evidence="1">
    <location>
        <begin position="36"/>
        <end position="59"/>
    </location>
</feature>
<keyword evidence="2" id="KW-1133">Transmembrane helix</keyword>
<evidence type="ECO:0000256" key="1">
    <source>
        <dbReference type="SAM" id="MobiDB-lite"/>
    </source>
</evidence>
<sequence length="59" mass="6877">MSSLWSLATILGPILLIGFIIWAYVRNRQAPDSTVRKAERGARELREELDQEEYDRGER</sequence>
<keyword evidence="2" id="KW-0472">Membrane</keyword>
<accession>A0ABQ1F5R9</accession>
<name>A0ABQ1F5R9_9SPHN</name>
<gene>
    <name evidence="3" type="ORF">GCM10010923_06070</name>
</gene>
<dbReference type="RefSeq" id="WP_188641298.1">
    <property type="nucleotide sequence ID" value="NZ_BMID01000001.1"/>
</dbReference>
<evidence type="ECO:0000256" key="2">
    <source>
        <dbReference type="SAM" id="Phobius"/>
    </source>
</evidence>
<evidence type="ECO:0000313" key="3">
    <source>
        <dbReference type="EMBL" id="GGA00275.1"/>
    </source>
</evidence>
<evidence type="ECO:0000313" key="4">
    <source>
        <dbReference type="Proteomes" id="UP000603317"/>
    </source>
</evidence>
<comment type="caution">
    <text evidence="3">The sequence shown here is derived from an EMBL/GenBank/DDBJ whole genome shotgun (WGS) entry which is preliminary data.</text>
</comment>
<reference evidence="4" key="1">
    <citation type="journal article" date="2019" name="Int. J. Syst. Evol. Microbiol.">
        <title>The Global Catalogue of Microorganisms (GCM) 10K type strain sequencing project: providing services to taxonomists for standard genome sequencing and annotation.</title>
        <authorList>
            <consortium name="The Broad Institute Genomics Platform"/>
            <consortium name="The Broad Institute Genome Sequencing Center for Infectious Disease"/>
            <person name="Wu L."/>
            <person name="Ma J."/>
        </authorList>
    </citation>
    <scope>NUCLEOTIDE SEQUENCE [LARGE SCALE GENOMIC DNA]</scope>
    <source>
        <strain evidence="4">CGMCC 1.15297</strain>
    </source>
</reference>